<evidence type="ECO:0000256" key="3">
    <source>
        <dbReference type="ARBA" id="ARBA00023002"/>
    </source>
</evidence>
<evidence type="ECO:0000256" key="1">
    <source>
        <dbReference type="ARBA" id="ARBA00006484"/>
    </source>
</evidence>
<evidence type="ECO:0000313" key="5">
    <source>
        <dbReference type="Proteomes" id="UP000054166"/>
    </source>
</evidence>
<dbReference type="GO" id="GO:0016491">
    <property type="term" value="F:oxidoreductase activity"/>
    <property type="evidence" value="ECO:0007669"/>
    <property type="project" value="UniProtKB-KW"/>
</dbReference>
<evidence type="ECO:0000256" key="2">
    <source>
        <dbReference type="ARBA" id="ARBA00022857"/>
    </source>
</evidence>
<name>A0A0C3BY92_PILCF</name>
<dbReference type="Proteomes" id="UP000054166">
    <property type="component" value="Unassembled WGS sequence"/>
</dbReference>
<organism evidence="4 5">
    <name type="scientific">Piloderma croceum (strain F 1598)</name>
    <dbReference type="NCBI Taxonomy" id="765440"/>
    <lineage>
        <taxon>Eukaryota</taxon>
        <taxon>Fungi</taxon>
        <taxon>Dikarya</taxon>
        <taxon>Basidiomycota</taxon>
        <taxon>Agaricomycotina</taxon>
        <taxon>Agaricomycetes</taxon>
        <taxon>Agaricomycetidae</taxon>
        <taxon>Atheliales</taxon>
        <taxon>Atheliaceae</taxon>
        <taxon>Piloderma</taxon>
    </lineage>
</organism>
<protein>
    <recommendedName>
        <fullName evidence="6">NAD(P)-binding protein</fullName>
    </recommendedName>
</protein>
<dbReference type="HOGENOM" id="CLU_010194_9_1_1"/>
<dbReference type="Gene3D" id="3.40.50.720">
    <property type="entry name" value="NAD(P)-binding Rossmann-like Domain"/>
    <property type="match status" value="1"/>
</dbReference>
<dbReference type="InParanoid" id="A0A0C3BY92"/>
<dbReference type="PANTHER" id="PTHR43544">
    <property type="entry name" value="SHORT-CHAIN DEHYDROGENASE/REDUCTASE"/>
    <property type="match status" value="1"/>
</dbReference>
<dbReference type="FunCoup" id="A0A0C3BY92">
    <property type="interactions" value="100"/>
</dbReference>
<dbReference type="CDD" id="cd05325">
    <property type="entry name" value="carb_red_sniffer_like_SDR_c"/>
    <property type="match status" value="1"/>
</dbReference>
<dbReference type="InterPro" id="IPR002347">
    <property type="entry name" value="SDR_fam"/>
</dbReference>
<gene>
    <name evidence="4" type="ORF">PILCRDRAFT_820730</name>
</gene>
<dbReference type="Pfam" id="PF00106">
    <property type="entry name" value="adh_short"/>
    <property type="match status" value="1"/>
</dbReference>
<keyword evidence="2" id="KW-0521">NADP</keyword>
<dbReference type="AlphaFoldDB" id="A0A0C3BY92"/>
<dbReference type="PROSITE" id="PS00061">
    <property type="entry name" value="ADH_SHORT"/>
    <property type="match status" value="1"/>
</dbReference>
<dbReference type="InterPro" id="IPR020904">
    <property type="entry name" value="Sc_DH/Rdtase_CS"/>
</dbReference>
<comment type="similarity">
    <text evidence="1">Belongs to the short-chain dehydrogenases/reductases (SDR) family.</text>
</comment>
<dbReference type="OrthoDB" id="9876299at2759"/>
<dbReference type="InterPro" id="IPR036291">
    <property type="entry name" value="NAD(P)-bd_dom_sf"/>
</dbReference>
<keyword evidence="5" id="KW-1185">Reference proteome</keyword>
<dbReference type="GO" id="GO:0005737">
    <property type="term" value="C:cytoplasm"/>
    <property type="evidence" value="ECO:0007669"/>
    <property type="project" value="TreeGrafter"/>
</dbReference>
<dbReference type="PRINTS" id="PR00081">
    <property type="entry name" value="GDHRDH"/>
</dbReference>
<dbReference type="PANTHER" id="PTHR43544:SF7">
    <property type="entry name" value="NADB-LER2"/>
    <property type="match status" value="1"/>
</dbReference>
<sequence length="262" mass="28070">MPPAVYLVSGANRGIGLGLVTTLARRDNVIVFAGARNPTAAADLHALVQQYPGKVHIVKLTSCDKAENKAVVATITDIAGRLDVVIANAGISNFYGPSLETPIEQMRDHFEVNVVGTLVLFQAAYPLLSASTPSPKFIPITSGAGSITDCAVIPLSVLAYGSSKAALNYLARKLHFESANLICFPINPGGVDTDLAAFASKNDEMMKNIPVISVEDSVKGLLNQIDNSSREKTGGMFMNYDGRIRNWWCFVVREPVQMGAEM</sequence>
<accession>A0A0C3BY92</accession>
<reference evidence="5" key="2">
    <citation type="submission" date="2015-01" db="EMBL/GenBank/DDBJ databases">
        <title>Evolutionary Origins and Diversification of the Mycorrhizal Mutualists.</title>
        <authorList>
            <consortium name="DOE Joint Genome Institute"/>
            <consortium name="Mycorrhizal Genomics Consortium"/>
            <person name="Kohler A."/>
            <person name="Kuo A."/>
            <person name="Nagy L.G."/>
            <person name="Floudas D."/>
            <person name="Copeland A."/>
            <person name="Barry K.W."/>
            <person name="Cichocki N."/>
            <person name="Veneault-Fourrey C."/>
            <person name="LaButti K."/>
            <person name="Lindquist E.A."/>
            <person name="Lipzen A."/>
            <person name="Lundell T."/>
            <person name="Morin E."/>
            <person name="Murat C."/>
            <person name="Riley R."/>
            <person name="Ohm R."/>
            <person name="Sun H."/>
            <person name="Tunlid A."/>
            <person name="Henrissat B."/>
            <person name="Grigoriev I.V."/>
            <person name="Hibbett D.S."/>
            <person name="Martin F."/>
        </authorList>
    </citation>
    <scope>NUCLEOTIDE SEQUENCE [LARGE SCALE GENOMIC DNA]</scope>
    <source>
        <strain evidence="5">F 1598</strain>
    </source>
</reference>
<dbReference type="EMBL" id="KN832995">
    <property type="protein sequence ID" value="KIM82342.1"/>
    <property type="molecule type" value="Genomic_DNA"/>
</dbReference>
<evidence type="ECO:0008006" key="6">
    <source>
        <dbReference type="Google" id="ProtNLM"/>
    </source>
</evidence>
<dbReference type="SUPFAM" id="SSF51735">
    <property type="entry name" value="NAD(P)-binding Rossmann-fold domains"/>
    <property type="match status" value="1"/>
</dbReference>
<reference evidence="4 5" key="1">
    <citation type="submission" date="2014-04" db="EMBL/GenBank/DDBJ databases">
        <authorList>
            <consortium name="DOE Joint Genome Institute"/>
            <person name="Kuo A."/>
            <person name="Tarkka M."/>
            <person name="Buscot F."/>
            <person name="Kohler A."/>
            <person name="Nagy L.G."/>
            <person name="Floudas D."/>
            <person name="Copeland A."/>
            <person name="Barry K.W."/>
            <person name="Cichocki N."/>
            <person name="Veneault-Fourrey C."/>
            <person name="LaButti K."/>
            <person name="Lindquist E.A."/>
            <person name="Lipzen A."/>
            <person name="Lundell T."/>
            <person name="Morin E."/>
            <person name="Murat C."/>
            <person name="Sun H."/>
            <person name="Tunlid A."/>
            <person name="Henrissat B."/>
            <person name="Grigoriev I.V."/>
            <person name="Hibbett D.S."/>
            <person name="Martin F."/>
            <person name="Nordberg H.P."/>
            <person name="Cantor M.N."/>
            <person name="Hua S.X."/>
        </authorList>
    </citation>
    <scope>NUCLEOTIDE SEQUENCE [LARGE SCALE GENOMIC DNA]</scope>
    <source>
        <strain evidence="4 5">F 1598</strain>
    </source>
</reference>
<keyword evidence="3" id="KW-0560">Oxidoreductase</keyword>
<dbReference type="InterPro" id="IPR051468">
    <property type="entry name" value="Fungal_SecMetab_SDRs"/>
</dbReference>
<evidence type="ECO:0000313" key="4">
    <source>
        <dbReference type="EMBL" id="KIM82342.1"/>
    </source>
</evidence>
<proteinExistence type="inferred from homology"/>